<gene>
    <name evidence="1" type="ORF">ACFFIX_19565</name>
</gene>
<dbReference type="Proteomes" id="UP001589854">
    <property type="component" value="Unassembled WGS sequence"/>
</dbReference>
<dbReference type="EMBL" id="JBHLVO010000022">
    <property type="protein sequence ID" value="MFC0273593.1"/>
    <property type="molecule type" value="Genomic_DNA"/>
</dbReference>
<dbReference type="RefSeq" id="WP_378937051.1">
    <property type="nucleotide sequence ID" value="NZ_JBHLVO010000022.1"/>
</dbReference>
<organism evidence="1 2">
    <name type="scientific">Metabacillus herbersteinensis</name>
    <dbReference type="NCBI Taxonomy" id="283816"/>
    <lineage>
        <taxon>Bacteria</taxon>
        <taxon>Bacillati</taxon>
        <taxon>Bacillota</taxon>
        <taxon>Bacilli</taxon>
        <taxon>Bacillales</taxon>
        <taxon>Bacillaceae</taxon>
        <taxon>Metabacillus</taxon>
    </lineage>
</organism>
<evidence type="ECO:0000313" key="1">
    <source>
        <dbReference type="EMBL" id="MFC0273593.1"/>
    </source>
</evidence>
<evidence type="ECO:0000313" key="2">
    <source>
        <dbReference type="Proteomes" id="UP001589854"/>
    </source>
</evidence>
<keyword evidence="2" id="KW-1185">Reference proteome</keyword>
<reference evidence="1 2" key="1">
    <citation type="submission" date="2024-09" db="EMBL/GenBank/DDBJ databases">
        <authorList>
            <person name="Sun Q."/>
            <person name="Mori K."/>
        </authorList>
    </citation>
    <scope>NUCLEOTIDE SEQUENCE [LARGE SCALE GENOMIC DNA]</scope>
    <source>
        <strain evidence="1 2">CCM 7228</strain>
    </source>
</reference>
<comment type="caution">
    <text evidence="1">The sequence shown here is derived from an EMBL/GenBank/DDBJ whole genome shotgun (WGS) entry which is preliminary data.</text>
</comment>
<protein>
    <submittedName>
        <fullName evidence="1">Uncharacterized protein</fullName>
    </submittedName>
</protein>
<name>A0ABV6GIR4_9BACI</name>
<accession>A0ABV6GIR4</accession>
<proteinExistence type="predicted"/>
<sequence length="218" mass="25867">MLLDDRGIDNIVEKMQNKNLKIEKLMFKYNPENKFVKIDGDGIPGIIQEDDFFENFKDNLIYSDLSWLEPLCKAFRSKLEAEVKVDPEGDFQHDKVNIEVNLNVPSTLGDNFHGFLYPRFKTFVKFYPFIKSVQVRGYQSKVKNIFFKLEVDGKKVNKMLKDNNINNQYLNQWLIQIEKCERDNINQEYFCNTFRVINGKINYEAKTEVISEYFKLKI</sequence>